<feature type="domain" description="Uroporphyrinogen decarboxylase (URO-D)" evidence="1">
    <location>
        <begin position="26"/>
        <end position="215"/>
    </location>
</feature>
<comment type="caution">
    <text evidence="2">The sequence shown here is derived from an EMBL/GenBank/DDBJ whole genome shotgun (WGS) entry which is preliminary data.</text>
</comment>
<dbReference type="AlphaFoldDB" id="X1HS77"/>
<dbReference type="GO" id="GO:0006779">
    <property type="term" value="P:porphyrin-containing compound biosynthetic process"/>
    <property type="evidence" value="ECO:0007669"/>
    <property type="project" value="InterPro"/>
</dbReference>
<dbReference type="PANTHER" id="PTHR47099">
    <property type="entry name" value="METHYLCOBAMIDE:COM METHYLTRANSFERASE MTBA"/>
    <property type="match status" value="1"/>
</dbReference>
<name>X1HS77_9ZZZZ</name>
<dbReference type="GO" id="GO:0004853">
    <property type="term" value="F:uroporphyrinogen decarboxylase activity"/>
    <property type="evidence" value="ECO:0007669"/>
    <property type="project" value="InterPro"/>
</dbReference>
<dbReference type="PANTHER" id="PTHR47099:SF1">
    <property type="entry name" value="METHYLCOBAMIDE:COM METHYLTRANSFERASE MTBA"/>
    <property type="match status" value="1"/>
</dbReference>
<dbReference type="InterPro" id="IPR038071">
    <property type="entry name" value="UROD/MetE-like_sf"/>
</dbReference>
<dbReference type="Gene3D" id="3.20.20.210">
    <property type="match status" value="1"/>
</dbReference>
<evidence type="ECO:0000313" key="2">
    <source>
        <dbReference type="EMBL" id="GAH48133.1"/>
    </source>
</evidence>
<reference evidence="2" key="1">
    <citation type="journal article" date="2014" name="Front. Microbiol.">
        <title>High frequency of phylogenetically diverse reductive dehalogenase-homologous genes in deep subseafloor sedimentary metagenomes.</title>
        <authorList>
            <person name="Kawai M."/>
            <person name="Futagami T."/>
            <person name="Toyoda A."/>
            <person name="Takaki Y."/>
            <person name="Nishi S."/>
            <person name="Hori S."/>
            <person name="Arai W."/>
            <person name="Tsubouchi T."/>
            <person name="Morono Y."/>
            <person name="Uchiyama I."/>
            <person name="Ito T."/>
            <person name="Fujiyama A."/>
            <person name="Inagaki F."/>
            <person name="Takami H."/>
        </authorList>
    </citation>
    <scope>NUCLEOTIDE SEQUENCE</scope>
    <source>
        <strain evidence="2">Expedition CK06-06</strain>
    </source>
</reference>
<proteinExistence type="predicted"/>
<evidence type="ECO:0000259" key="1">
    <source>
        <dbReference type="Pfam" id="PF01208"/>
    </source>
</evidence>
<sequence length="216" mass="24441">MEKNLPEGMGCYELTAHIFEMVNFLQGYERLCYNLFDNPELVAAICERIGQFYVDFTALICDFDCMSLVWGSDDLGFRSSTMTSPDFLREQILPWHRTCAQIAHEHGKPYLLHSCGNLEAVMEDLIETVGIDGKHSFEDTILPVAEAYHRYGRRISILGGIDVDFLCRADEAAIRSRVRETLDACTGRDEGRGYCLGTGNTVANYIPLDNYLIMLD</sequence>
<gene>
    <name evidence="2" type="ORF">S03H2_37281</name>
</gene>
<dbReference type="Pfam" id="PF01208">
    <property type="entry name" value="URO-D"/>
    <property type="match status" value="1"/>
</dbReference>
<dbReference type="InterPro" id="IPR000257">
    <property type="entry name" value="Uroporphyrinogen_deCOase"/>
</dbReference>
<accession>X1HS77</accession>
<organism evidence="2">
    <name type="scientific">marine sediment metagenome</name>
    <dbReference type="NCBI Taxonomy" id="412755"/>
    <lineage>
        <taxon>unclassified sequences</taxon>
        <taxon>metagenomes</taxon>
        <taxon>ecological metagenomes</taxon>
    </lineage>
</organism>
<protein>
    <recommendedName>
        <fullName evidence="1">Uroporphyrinogen decarboxylase (URO-D) domain-containing protein</fullName>
    </recommendedName>
</protein>
<feature type="non-terminal residue" evidence="2">
    <location>
        <position position="216"/>
    </location>
</feature>
<dbReference type="EMBL" id="BARU01022936">
    <property type="protein sequence ID" value="GAH48133.1"/>
    <property type="molecule type" value="Genomic_DNA"/>
</dbReference>
<dbReference type="SUPFAM" id="SSF51726">
    <property type="entry name" value="UROD/MetE-like"/>
    <property type="match status" value="1"/>
</dbReference>
<dbReference type="InterPro" id="IPR052024">
    <property type="entry name" value="Methanogen_methyltrans"/>
</dbReference>